<evidence type="ECO:0000256" key="2">
    <source>
        <dbReference type="SAM" id="SignalP"/>
    </source>
</evidence>
<dbReference type="InterPro" id="IPR018247">
    <property type="entry name" value="EF_Hand_1_Ca_BS"/>
</dbReference>
<evidence type="ECO:0000313" key="5">
    <source>
        <dbReference type="Proteomes" id="UP000032266"/>
    </source>
</evidence>
<feature type="chain" id="PRO_5002183873" description="SbsA Ig-like domain-containing protein" evidence="2">
    <location>
        <begin position="20"/>
        <end position="1653"/>
    </location>
</feature>
<dbReference type="Proteomes" id="UP000032266">
    <property type="component" value="Chromosome"/>
</dbReference>
<dbReference type="KEGG" id="gsn:YC6258_05291"/>
<evidence type="ECO:0000313" key="4">
    <source>
        <dbReference type="EMBL" id="AJQ97321.1"/>
    </source>
</evidence>
<evidence type="ECO:0000259" key="3">
    <source>
        <dbReference type="Pfam" id="PF13205"/>
    </source>
</evidence>
<feature type="domain" description="SbsA Ig-like" evidence="3">
    <location>
        <begin position="342"/>
        <end position="441"/>
    </location>
</feature>
<protein>
    <recommendedName>
        <fullName evidence="3">SbsA Ig-like domain-containing protein</fullName>
    </recommendedName>
</protein>
<evidence type="ECO:0000256" key="1">
    <source>
        <dbReference type="ARBA" id="ARBA00022729"/>
    </source>
</evidence>
<dbReference type="PATRIC" id="fig|1445510.3.peg.5251"/>
<dbReference type="HOGENOM" id="CLU_240958_0_0_6"/>
<dbReference type="PROSITE" id="PS51257">
    <property type="entry name" value="PROKAR_LIPOPROTEIN"/>
    <property type="match status" value="1"/>
</dbReference>
<dbReference type="InterPro" id="IPR032812">
    <property type="entry name" value="SbsA_Ig"/>
</dbReference>
<dbReference type="EMBL" id="CP007142">
    <property type="protein sequence ID" value="AJQ97321.1"/>
    <property type="molecule type" value="Genomic_DNA"/>
</dbReference>
<name>A0A0C5VT08_9GAMM</name>
<dbReference type="STRING" id="1445510.YC6258_05291"/>
<sequence length="1653" mass="177354">MSSLFRTMLLLLLTGSLIACNSGSSGSGTDSDSLDVPVDDDSSSVQSVRISGAVSLSSDLAGASKPGYILQKQMAAAPKMKAASDGYGYQVANKPMISGLLDSTPLLAVGDALANAYVYLYDADHPEWLSPVAQDLTDSSGGYDFSSYGCTDRVSIAQCSTSAAANDNAYVDGDPLPAGTYTMLVYKPSTFDPIAGVTSDPIVAVLPAFKAEDESVTVDDMQAEVSDATPRVVTMFGKSKNTDGTSTWGSAALELPQNTVIQISFDMAMSRGSVQNIVVEDDSGAVSGTWSLSADWITATFEPDVSLSSGLHTVTVPETVANVYSNTLGYEAVGTFYATLVDNTAPVVTLNSPAGSTDVSANSAIRIHADEPLKLGKLKLNSEPSVGDFPGVMSVSSDDGYLYEFILTETLKLGTSYSYTISGIQDMAGNTAADITGTFTTVAATDADGVDDSATEETQTAQVAIADIFAKWVRGVNERNLAQIQSVLSGSFVFEYSVQAEGGFMDEDINRNGRLSQAEFMNLMEDAVKHWEFCDTTMSGMIGSYADDDVTVINNVVNIVNSAEGNFEFTLSFDSADGSQDCSGGPEETMYATVKLNNGAWKISRMSEGFDHRGTELESFDLLEAVLSEEANNEAGYMDITNGSTLTSIPSEVDPLTFRFEPATGTSSYILLLANVRDPSELGFAMVINASNLESFPGSSSKKSFTVPEAQGLPQGAVDVSELFGFDAGDEESGDRGKDWGIDNEGEVFVWEIIGMGSLTAADFSSTTNPVSVTDVIRDISSVSAVKKFKNPGERKYLTFMASADGSELTFNEYQNGYDAGSADQLNVTVTTPNVEEALQNGGRLSMGSDSGYGEYMLAFSDNGNGTASATVTLDLFQGWNWVDFDDGVDLYGFFQVQTTGGIAPAVTVFSVDAYDVDSNFLDTLTLNEWNFADAGSGATGVQVTWQFDTSNTDLMDMLSLLCNTNGAGRADIHINVWNESGAYDNVSYCENSSAFSINGDQLTYNDTLDIFKGDNWINLNLNGDDGMGSWFNTGANFGVYTDTGAEFVPDIVINTPTAFDETTQEAIELQMTGNWGQGSDWNGTAATADTDTVTISGVFADPGFDPAPRYHAGTDGAWHEEDIIVDSLDNSFSFDVTVYQGWNWISIEDGNGNWYNINIYTENGATVPKPEIVAVNGSAPVDNFGQLVANVTACTATVEGTAPADAKRLWVDWSGSNNEDYYWENQEVLLDGNDTELQTFSATFQVIGGNNAYNFINVYDEVNNTWAGVEVRTSDSSCSYTAPLLTITGVEDGNGVSLTDFGNGYGNNGSATTATTATISGTSTIPGKNIKLSTGTCGSNDEIVVQSATTANGLGSYNWEATINLYDYDAQNPSENYQWVDISDGQNWKNITIVSDSNVIGSSPISLQLPTGLVDNTFEFSCAYAEWDGTSLGTELTSVTINGMTESTQNGHGEYWAGNRWGTFEIESGQFSFEVELYDGYNWIHVNDADHNWYDIQVNTSNGNLPPQYIYITSPDHDSEDTDGSVTVAGDFGSTGFQPDSLWGYVDYWNPDTQSSMYLYFDSNLQTVNDWGDMPMTYNKEVGSFEFMFDLPGNAENVRIEVSGCGSDGCHGHTIWINSNEAPNEHFYKPGSVGSGTAGAYDRRKQHAYHRH</sequence>
<dbReference type="RefSeq" id="WP_044619096.1">
    <property type="nucleotide sequence ID" value="NZ_CP007142.1"/>
</dbReference>
<proteinExistence type="predicted"/>
<keyword evidence="5" id="KW-1185">Reference proteome</keyword>
<dbReference type="PROSITE" id="PS00018">
    <property type="entry name" value="EF_HAND_1"/>
    <property type="match status" value="1"/>
</dbReference>
<keyword evidence="1 2" id="KW-0732">Signal</keyword>
<gene>
    <name evidence="4" type="ORF">YC6258_05291</name>
</gene>
<organism evidence="4 5">
    <name type="scientific">Gynuella sunshinyii YC6258</name>
    <dbReference type="NCBI Taxonomy" id="1445510"/>
    <lineage>
        <taxon>Bacteria</taxon>
        <taxon>Pseudomonadati</taxon>
        <taxon>Pseudomonadota</taxon>
        <taxon>Gammaproteobacteria</taxon>
        <taxon>Oceanospirillales</taxon>
        <taxon>Saccharospirillaceae</taxon>
        <taxon>Gynuella</taxon>
    </lineage>
</organism>
<dbReference type="Pfam" id="PF13205">
    <property type="entry name" value="Big_5"/>
    <property type="match status" value="1"/>
</dbReference>
<accession>A0A0C5VT08</accession>
<reference evidence="4 5" key="1">
    <citation type="submission" date="2014-01" db="EMBL/GenBank/DDBJ databases">
        <title>Full genme sequencing of cellulolytic bacterium Gynuella sunshinyii YC6258T gen. nov., sp. nov.</title>
        <authorList>
            <person name="Khan H."/>
            <person name="Chung E.J."/>
            <person name="Chung Y.R."/>
        </authorList>
    </citation>
    <scope>NUCLEOTIDE SEQUENCE [LARGE SCALE GENOMIC DNA]</scope>
    <source>
        <strain evidence="4 5">YC6258</strain>
    </source>
</reference>
<feature type="signal peptide" evidence="2">
    <location>
        <begin position="1"/>
        <end position="19"/>
    </location>
</feature>